<dbReference type="OrthoDB" id="10056483at2759"/>
<name>A0A2I0U079_LIMLA</name>
<proteinExistence type="predicted"/>
<dbReference type="GO" id="GO:0003964">
    <property type="term" value="F:RNA-directed DNA polymerase activity"/>
    <property type="evidence" value="ECO:0007669"/>
    <property type="project" value="UniProtKB-KW"/>
</dbReference>
<reference evidence="3" key="1">
    <citation type="submission" date="2017-11" db="EMBL/GenBank/DDBJ databases">
        <authorList>
            <person name="Lima N.C."/>
            <person name="Parody-Merino A.M."/>
            <person name="Battley P.F."/>
            <person name="Fidler A.E."/>
            <person name="Prosdocimi F."/>
        </authorList>
    </citation>
    <scope>NUCLEOTIDE SEQUENCE [LARGE SCALE GENOMIC DNA]</scope>
</reference>
<gene>
    <name evidence="2" type="ORF">llap_10244</name>
</gene>
<reference evidence="3" key="2">
    <citation type="submission" date="2017-12" db="EMBL/GenBank/DDBJ databases">
        <title>Genome sequence of the Bar-tailed Godwit (Limosa lapponica baueri).</title>
        <authorList>
            <person name="Lima N.C.B."/>
            <person name="Parody-Merino A.M."/>
            <person name="Battley P.F."/>
            <person name="Fidler A.E."/>
            <person name="Prosdocimi F."/>
        </authorList>
    </citation>
    <scope>NUCLEOTIDE SEQUENCE [LARGE SCALE GENOMIC DNA]</scope>
</reference>
<organism evidence="2 3">
    <name type="scientific">Limosa lapponica baueri</name>
    <dbReference type="NCBI Taxonomy" id="1758121"/>
    <lineage>
        <taxon>Eukaryota</taxon>
        <taxon>Metazoa</taxon>
        <taxon>Chordata</taxon>
        <taxon>Craniata</taxon>
        <taxon>Vertebrata</taxon>
        <taxon>Euteleostomi</taxon>
        <taxon>Archelosauria</taxon>
        <taxon>Archosauria</taxon>
        <taxon>Dinosauria</taxon>
        <taxon>Saurischia</taxon>
        <taxon>Theropoda</taxon>
        <taxon>Coelurosauria</taxon>
        <taxon>Aves</taxon>
        <taxon>Neognathae</taxon>
        <taxon>Neoaves</taxon>
        <taxon>Charadriiformes</taxon>
        <taxon>Scolopacidae</taxon>
        <taxon>Limosa</taxon>
    </lineage>
</organism>
<dbReference type="AlphaFoldDB" id="A0A2I0U079"/>
<evidence type="ECO:0000313" key="3">
    <source>
        <dbReference type="Proteomes" id="UP000233556"/>
    </source>
</evidence>
<keyword evidence="2" id="KW-0548">Nucleotidyltransferase</keyword>
<dbReference type="EMBL" id="KZ506481">
    <property type="protein sequence ID" value="PKU39458.1"/>
    <property type="molecule type" value="Genomic_DNA"/>
</dbReference>
<feature type="region of interest" description="Disordered" evidence="1">
    <location>
        <begin position="200"/>
        <end position="221"/>
    </location>
</feature>
<keyword evidence="3" id="KW-1185">Reference proteome</keyword>
<keyword evidence="2" id="KW-0695">RNA-directed DNA polymerase</keyword>
<dbReference type="Proteomes" id="UP000233556">
    <property type="component" value="Unassembled WGS sequence"/>
</dbReference>
<protein>
    <submittedName>
        <fullName evidence="2">Rna-directed dna polymerase from mobile element jockey-like</fullName>
    </submittedName>
</protein>
<evidence type="ECO:0000313" key="2">
    <source>
        <dbReference type="EMBL" id="PKU39458.1"/>
    </source>
</evidence>
<evidence type="ECO:0000256" key="1">
    <source>
        <dbReference type="SAM" id="MobiDB-lite"/>
    </source>
</evidence>
<keyword evidence="2" id="KW-0808">Transferase</keyword>
<sequence length="221" mass="24389">MLFNIFVGNVDVGIECILSKFADHTKLCGTVDTLEGRDAIQRDLDRLESQQNDSSELFTNSNSVEDLQGCSMYVKAKPQDEEAIFRAYFILDIKPGMPVFVLEIAKTDVQDLAFDLVGFHEVLFLKPVQIPSLQLVNCTTQLGVAGKLAEGALNPAVHTTNKHVKQYRSQYQHLRNATCHCPPLGHQAIDLKSFGAAIQPVPDPPSSHPSNPCLSDLETRV</sequence>
<accession>A0A2I0U079</accession>